<gene>
    <name evidence="1" type="ORF">HC031_06265</name>
</gene>
<dbReference type="EMBL" id="JAATVY010000003">
    <property type="protein sequence ID" value="NJC69325.1"/>
    <property type="molecule type" value="Genomic_DNA"/>
</dbReference>
<keyword evidence="1" id="KW-0378">Hydrolase</keyword>
<accession>A0ABX0XVB6</accession>
<evidence type="ECO:0000313" key="1">
    <source>
        <dbReference type="EMBL" id="NJC69325.1"/>
    </source>
</evidence>
<dbReference type="Gene3D" id="1.10.150.240">
    <property type="entry name" value="Putative phosphatase, domain 2"/>
    <property type="match status" value="1"/>
</dbReference>
<dbReference type="InterPro" id="IPR050155">
    <property type="entry name" value="HAD-like_hydrolase_sf"/>
</dbReference>
<keyword evidence="2" id="KW-1185">Reference proteome</keyword>
<dbReference type="PANTHER" id="PTHR43434">
    <property type="entry name" value="PHOSPHOGLYCOLATE PHOSPHATASE"/>
    <property type="match status" value="1"/>
</dbReference>
<sequence>MAGSTDTGGSKKIDCCATWADKVAAVAHLVWDWNGTLLDDLTLVVAATNVSLAAVDGPPITADDHRRDFRRPVADYYGHVLGRSVTQEEFVQLDRVYHDFYRDGLLDCALAADAEAAMRAWPGTQSLLSMWFHEELVPEVTRRGLHAVFERIDGLRPGVLAGGHKAEHLAAHLDALGVAGADAVLIGDSVDDAHAAASAGAACILYGGGFTHPERLLAAGVPVASTLLEAVALAREAVGAEAPDQGCAQAPR</sequence>
<name>A0ABX0XVB6_9ACTN</name>
<dbReference type="Gene3D" id="3.40.50.1000">
    <property type="entry name" value="HAD superfamily/HAD-like"/>
    <property type="match status" value="1"/>
</dbReference>
<dbReference type="InterPro" id="IPR023214">
    <property type="entry name" value="HAD_sf"/>
</dbReference>
<dbReference type="Proteomes" id="UP000722989">
    <property type="component" value="Unassembled WGS sequence"/>
</dbReference>
<comment type="caution">
    <text evidence="1">The sequence shown here is derived from an EMBL/GenBank/DDBJ whole genome shotgun (WGS) entry which is preliminary data.</text>
</comment>
<dbReference type="Pfam" id="PF13242">
    <property type="entry name" value="Hydrolase_like"/>
    <property type="match status" value="1"/>
</dbReference>
<dbReference type="PANTHER" id="PTHR43434:SF1">
    <property type="entry name" value="PHOSPHOGLYCOLATE PHOSPHATASE"/>
    <property type="match status" value="1"/>
</dbReference>
<dbReference type="GO" id="GO:0016787">
    <property type="term" value="F:hydrolase activity"/>
    <property type="evidence" value="ECO:0007669"/>
    <property type="project" value="UniProtKB-KW"/>
</dbReference>
<evidence type="ECO:0000313" key="2">
    <source>
        <dbReference type="Proteomes" id="UP000722989"/>
    </source>
</evidence>
<dbReference type="InterPro" id="IPR023198">
    <property type="entry name" value="PGP-like_dom2"/>
</dbReference>
<proteinExistence type="predicted"/>
<protein>
    <submittedName>
        <fullName evidence="1">HAD family hydrolase</fullName>
    </submittedName>
</protein>
<dbReference type="InterPro" id="IPR036412">
    <property type="entry name" value="HAD-like_sf"/>
</dbReference>
<reference evidence="1 2" key="1">
    <citation type="submission" date="2020-03" db="EMBL/GenBank/DDBJ databases">
        <title>WGS of the type strain of Planosporangium spp.</title>
        <authorList>
            <person name="Thawai C."/>
        </authorList>
    </citation>
    <scope>NUCLEOTIDE SEQUENCE [LARGE SCALE GENOMIC DNA]</scope>
    <source>
        <strain evidence="1 2">TBRC 5610</strain>
    </source>
</reference>
<dbReference type="SUPFAM" id="SSF56784">
    <property type="entry name" value="HAD-like"/>
    <property type="match status" value="1"/>
</dbReference>
<organism evidence="1 2">
    <name type="scientific">Planosporangium thailandense</name>
    <dbReference type="NCBI Taxonomy" id="765197"/>
    <lineage>
        <taxon>Bacteria</taxon>
        <taxon>Bacillati</taxon>
        <taxon>Actinomycetota</taxon>
        <taxon>Actinomycetes</taxon>
        <taxon>Micromonosporales</taxon>
        <taxon>Micromonosporaceae</taxon>
        <taxon>Planosporangium</taxon>
    </lineage>
</organism>